<dbReference type="InterPro" id="IPR008969">
    <property type="entry name" value="CarboxyPept-like_regulatory"/>
</dbReference>
<feature type="compositionally biased region" description="Low complexity" evidence="1">
    <location>
        <begin position="399"/>
        <end position="418"/>
    </location>
</feature>
<sequence>MSTWALVVMVLLVLLAVGIVLVAMRRGDRTATPDTPAEPAPRPAGRTVADLVRARSVGAVAAEPLPAEPAAPVAEDPAAAEHAPVAPAGSPAEDRPEEPPAERRVVTEEVDAGPVGPPWTRGFVDGVPVEAPPRTRPQRRSSVDPALVARVTSVAPPAPARDDRPMARGIVSPAVAEAVARAEASRRQTGPEAPTDGTTVPSPRAGVGQRPVLAVVRGGADDGRDVRRLRPVPPMAAVATGGAAASLAEPVPVEREVEEVEGRPAVQAEERPVEVAAERAEAAEEPVEVAEDAETVADPAEERVEVAEERAEAVEVPHEQADEQAEVVDEQVHEPVAEAPAGPVVQEAAPEPADETAVAERPADEPPAEESVVEDAVVEDAAVDEIPVEDAAAEESTDAEPPAALPSAAAEPPTSPDAVIDTPAAEAPPGPVTLGLVSPTTSTPEPAPQPTGTTIDAAAGPASSLDEARAAEHAAVDLALLRTLGFADPNPRPGAAPVVDLAVVHEDEEPLVPGQAVPVRFLVVQRDRLPVAEAAVTLLDPRGRETASASADVAGRGEITAPRPGGYVLVAAADGHQPGVVALTVPNTEHAVAEVEVQLVRSSTVAGSVRDAGGSGLAGAAVSLLQDGELVATTISAADGAYRFGELAAGDYTVAVVAEGREPRALPVRVGEEADATQDVVLAGPVAQSAGAAER</sequence>
<name>A0ABP8XVM8_9PSEU</name>
<dbReference type="Gene3D" id="2.60.40.1120">
    <property type="entry name" value="Carboxypeptidase-like, regulatory domain"/>
    <property type="match status" value="1"/>
</dbReference>
<proteinExistence type="predicted"/>
<evidence type="ECO:0000313" key="3">
    <source>
        <dbReference type="Proteomes" id="UP001500325"/>
    </source>
</evidence>
<keyword evidence="3" id="KW-1185">Reference proteome</keyword>
<feature type="region of interest" description="Disordered" evidence="1">
    <location>
        <begin position="340"/>
        <end position="374"/>
    </location>
</feature>
<dbReference type="RefSeq" id="WP_345384801.1">
    <property type="nucleotide sequence ID" value="NZ_BAABIC010000040.1"/>
</dbReference>
<evidence type="ECO:0008006" key="4">
    <source>
        <dbReference type="Google" id="ProtNLM"/>
    </source>
</evidence>
<dbReference type="Proteomes" id="UP001500325">
    <property type="component" value="Unassembled WGS sequence"/>
</dbReference>
<feature type="region of interest" description="Disordered" evidence="1">
    <location>
        <begin position="69"/>
        <end position="144"/>
    </location>
</feature>
<reference evidence="3" key="1">
    <citation type="journal article" date="2019" name="Int. J. Syst. Evol. Microbiol.">
        <title>The Global Catalogue of Microorganisms (GCM) 10K type strain sequencing project: providing services to taxonomists for standard genome sequencing and annotation.</title>
        <authorList>
            <consortium name="The Broad Institute Genomics Platform"/>
            <consortium name="The Broad Institute Genome Sequencing Center for Infectious Disease"/>
            <person name="Wu L."/>
            <person name="Ma J."/>
        </authorList>
    </citation>
    <scope>NUCLEOTIDE SEQUENCE [LARGE SCALE GENOMIC DNA]</scope>
    <source>
        <strain evidence="3">JCM 18055</strain>
    </source>
</reference>
<feature type="compositionally biased region" description="Polar residues" evidence="1">
    <location>
        <begin position="438"/>
        <end position="454"/>
    </location>
</feature>
<feature type="compositionally biased region" description="Basic and acidic residues" evidence="1">
    <location>
        <begin position="92"/>
        <end position="107"/>
    </location>
</feature>
<feature type="compositionally biased region" description="Low complexity" evidence="1">
    <location>
        <begin position="69"/>
        <end position="88"/>
    </location>
</feature>
<evidence type="ECO:0000256" key="1">
    <source>
        <dbReference type="SAM" id="MobiDB-lite"/>
    </source>
</evidence>
<feature type="region of interest" description="Disordered" evidence="1">
    <location>
        <begin position="181"/>
        <end position="207"/>
    </location>
</feature>
<accession>A0ABP8XVM8</accession>
<evidence type="ECO:0000313" key="2">
    <source>
        <dbReference type="EMBL" id="GAA4714103.1"/>
    </source>
</evidence>
<gene>
    <name evidence="2" type="ORF">GCM10023215_66560</name>
</gene>
<comment type="caution">
    <text evidence="2">The sequence shown here is derived from an EMBL/GenBank/DDBJ whole genome shotgun (WGS) entry which is preliminary data.</text>
</comment>
<feature type="region of interest" description="Disordered" evidence="1">
    <location>
        <begin position="391"/>
        <end position="468"/>
    </location>
</feature>
<protein>
    <recommendedName>
        <fullName evidence="4">Alpha-amylase</fullName>
    </recommendedName>
</protein>
<dbReference type="SUPFAM" id="SSF49464">
    <property type="entry name" value="Carboxypeptidase regulatory domain-like"/>
    <property type="match status" value="1"/>
</dbReference>
<organism evidence="2 3">
    <name type="scientific">Pseudonocardia yuanmonensis</name>
    <dbReference type="NCBI Taxonomy" id="1095914"/>
    <lineage>
        <taxon>Bacteria</taxon>
        <taxon>Bacillati</taxon>
        <taxon>Actinomycetota</taxon>
        <taxon>Actinomycetes</taxon>
        <taxon>Pseudonocardiales</taxon>
        <taxon>Pseudonocardiaceae</taxon>
        <taxon>Pseudonocardia</taxon>
    </lineage>
</organism>
<dbReference type="Pfam" id="PF13620">
    <property type="entry name" value="CarboxypepD_reg"/>
    <property type="match status" value="1"/>
</dbReference>
<dbReference type="EMBL" id="BAABIC010000040">
    <property type="protein sequence ID" value="GAA4714103.1"/>
    <property type="molecule type" value="Genomic_DNA"/>
</dbReference>